<feature type="chain" id="PRO_5038768966" evidence="1">
    <location>
        <begin position="24"/>
        <end position="130"/>
    </location>
</feature>
<gene>
    <name evidence="2" type="ORF">ON006_30020</name>
</gene>
<evidence type="ECO:0000313" key="3">
    <source>
        <dbReference type="Proteomes" id="UP001164653"/>
    </source>
</evidence>
<dbReference type="AlphaFoldDB" id="A0A9E8NAV9"/>
<dbReference type="KEGG" id="dpf:ON006_30020"/>
<reference evidence="2" key="1">
    <citation type="submission" date="2022-11" db="EMBL/GenBank/DDBJ databases">
        <title>Dyadobacter pollutisoli sp. nov., isolated from plastic dumped soil.</title>
        <authorList>
            <person name="Kim J.M."/>
            <person name="Kim K.R."/>
            <person name="Lee J.K."/>
            <person name="Hao L."/>
            <person name="Jeon C.O."/>
        </authorList>
    </citation>
    <scope>NUCLEOTIDE SEQUENCE</scope>
    <source>
        <strain evidence="2">U1</strain>
    </source>
</reference>
<proteinExistence type="predicted"/>
<name>A0A9E8NAV9_9BACT</name>
<keyword evidence="3" id="KW-1185">Reference proteome</keyword>
<protein>
    <submittedName>
        <fullName evidence="2">Uncharacterized protein</fullName>
    </submittedName>
</protein>
<evidence type="ECO:0000313" key="2">
    <source>
        <dbReference type="EMBL" id="WAC11953.1"/>
    </source>
</evidence>
<organism evidence="2 3">
    <name type="scientific">Dyadobacter pollutisoli</name>
    <dbReference type="NCBI Taxonomy" id="2910158"/>
    <lineage>
        <taxon>Bacteria</taxon>
        <taxon>Pseudomonadati</taxon>
        <taxon>Bacteroidota</taxon>
        <taxon>Cytophagia</taxon>
        <taxon>Cytophagales</taxon>
        <taxon>Spirosomataceae</taxon>
        <taxon>Dyadobacter</taxon>
    </lineage>
</organism>
<evidence type="ECO:0000256" key="1">
    <source>
        <dbReference type="SAM" id="SignalP"/>
    </source>
</evidence>
<accession>A0A9E8NAV9</accession>
<feature type="signal peptide" evidence="1">
    <location>
        <begin position="1"/>
        <end position="23"/>
    </location>
</feature>
<dbReference type="RefSeq" id="WP_244822179.1">
    <property type="nucleotide sequence ID" value="NZ_CP112998.1"/>
</dbReference>
<dbReference type="Proteomes" id="UP001164653">
    <property type="component" value="Chromosome"/>
</dbReference>
<dbReference type="EMBL" id="CP112998">
    <property type="protein sequence ID" value="WAC11953.1"/>
    <property type="molecule type" value="Genomic_DNA"/>
</dbReference>
<sequence length="130" mass="14855">MTKLSGILLGLMLVLFVQNISFAQTKKKDDNFPTYDQIRGNKAETVDYVSPAGGEWLRIKRDVVVSPYFNAFSFPDDSVTYYLNGKKVKSKKKAEKELEEKSMNVEKVSVGPIEDNGKRIVRIDYEPRKD</sequence>
<keyword evidence="1" id="KW-0732">Signal</keyword>